<feature type="compositionally biased region" description="Polar residues" evidence="1">
    <location>
        <begin position="661"/>
        <end position="674"/>
    </location>
</feature>
<reference evidence="2 3" key="1">
    <citation type="journal article" date="2012" name="BMC Genomics">
        <title>Tools to kill: Genome of one of the most destructive plant pathogenic fungi Macrophomina phaseolina.</title>
        <authorList>
            <person name="Islam M.S."/>
            <person name="Haque M.S."/>
            <person name="Islam M.M."/>
            <person name="Emdad E.M."/>
            <person name="Halim A."/>
            <person name="Hossen Q.M.M."/>
            <person name="Hossain M.Z."/>
            <person name="Ahmed B."/>
            <person name="Rahim S."/>
            <person name="Rahman M.S."/>
            <person name="Alam M.M."/>
            <person name="Hou S."/>
            <person name="Wan X."/>
            <person name="Saito J.A."/>
            <person name="Alam M."/>
        </authorList>
    </citation>
    <scope>NUCLEOTIDE SEQUENCE [LARGE SCALE GENOMIC DNA]</scope>
    <source>
        <strain evidence="2 3">MS6</strain>
    </source>
</reference>
<gene>
    <name evidence="2" type="ORF">MPH_05984</name>
</gene>
<dbReference type="HOGENOM" id="CLU_392348_0_0_1"/>
<feature type="compositionally biased region" description="Low complexity" evidence="1">
    <location>
        <begin position="378"/>
        <end position="390"/>
    </location>
</feature>
<feature type="compositionally biased region" description="Low complexity" evidence="1">
    <location>
        <begin position="11"/>
        <end position="24"/>
    </location>
</feature>
<feature type="region of interest" description="Disordered" evidence="1">
    <location>
        <begin position="538"/>
        <end position="580"/>
    </location>
</feature>
<dbReference type="VEuPathDB" id="FungiDB:MPH_05984"/>
<dbReference type="Proteomes" id="UP000007129">
    <property type="component" value="Unassembled WGS sequence"/>
</dbReference>
<feature type="compositionally biased region" description="Acidic residues" evidence="1">
    <location>
        <begin position="366"/>
        <end position="377"/>
    </location>
</feature>
<feature type="region of interest" description="Disordered" evidence="1">
    <location>
        <begin position="354"/>
        <end position="398"/>
    </location>
</feature>
<dbReference type="OrthoDB" id="3944949at2759"/>
<feature type="region of interest" description="Disordered" evidence="1">
    <location>
        <begin position="646"/>
        <end position="693"/>
    </location>
</feature>
<evidence type="ECO:0000313" key="2">
    <source>
        <dbReference type="EMBL" id="EKG16781.1"/>
    </source>
</evidence>
<evidence type="ECO:0000313" key="3">
    <source>
        <dbReference type="Proteomes" id="UP000007129"/>
    </source>
</evidence>
<proteinExistence type="predicted"/>
<dbReference type="AlphaFoldDB" id="K2R391"/>
<feature type="region of interest" description="Disordered" evidence="1">
    <location>
        <begin position="1"/>
        <end position="58"/>
    </location>
</feature>
<organism evidence="2 3">
    <name type="scientific">Macrophomina phaseolina (strain MS6)</name>
    <name type="common">Charcoal rot fungus</name>
    <dbReference type="NCBI Taxonomy" id="1126212"/>
    <lineage>
        <taxon>Eukaryota</taxon>
        <taxon>Fungi</taxon>
        <taxon>Dikarya</taxon>
        <taxon>Ascomycota</taxon>
        <taxon>Pezizomycotina</taxon>
        <taxon>Dothideomycetes</taxon>
        <taxon>Dothideomycetes incertae sedis</taxon>
        <taxon>Botryosphaeriales</taxon>
        <taxon>Botryosphaeriaceae</taxon>
        <taxon>Macrophomina</taxon>
    </lineage>
</organism>
<comment type="caution">
    <text evidence="2">The sequence shown here is derived from an EMBL/GenBank/DDBJ whole genome shotgun (WGS) entry which is preliminary data.</text>
</comment>
<feature type="compositionally biased region" description="Acidic residues" evidence="1">
    <location>
        <begin position="546"/>
        <end position="577"/>
    </location>
</feature>
<dbReference type="InParanoid" id="K2R391"/>
<sequence>MPAPEDSDGISLGSEDSATSSSEHQSSEKAEGSTSFRNASEGGTGCLEGSESVLNDGYLTDNRYVHKDGREETWYQQKHWTTINPGPRGPPAAFLPGPLFEDQEDEEDEGPSCAEDHFPEPVPVVGEETEIAVAMTKVNDEAEAGAGAECTCASSSLARIYDDAPYFDHENGWWFDPGANDPKRSTFLFTPATTKDATDRRKRKREGAVDDAGNFTDYNAPLALSCEVVVPRCDLHYPVTGIVHDTSKFIVGSRFLKQVIHTQEITPTALTASQKIMSETSVPLRSSSSISSYHSSVDSDALVEPDPSPSHAHAGLSSLPSEHTAIAAGTNGNSHEGQIFANNHLTSPVDQTLTAARSSSDNLSDHEEDEHAVEESDASSASLLSGSSDANDSDDGVGLATTHYIDQARKLRLIEDDPRNQGHRKMNIHAPPADWSCKTSVAKLNRWRSGFRERRCAAGNESQSSPLLKRWTAEELEILKQSLVRQLLYLGTFTHRALLQDLNAKWTDNHRSYSAVARTVLRYKLLEQARCIAFGDDGSEEREQAYEEAENGEADVEDNDDEEETDIAESESVEESDYCVGSEQAEVDVYEMLMQEINAGQPDAQAEAQDGLDREMSKGHAVENEVVYCGREQEEDDEVLFQGRSSKKTAWGADNEHGTDSNDLSSSPMITSCPTLLPTHPDADNKVPTDDVGGVDLSFYLTK</sequence>
<dbReference type="EMBL" id="AHHD01000261">
    <property type="protein sequence ID" value="EKG16781.1"/>
    <property type="molecule type" value="Genomic_DNA"/>
</dbReference>
<accession>K2R391</accession>
<feature type="region of interest" description="Disordered" evidence="1">
    <location>
        <begin position="296"/>
        <end position="317"/>
    </location>
</feature>
<protein>
    <submittedName>
        <fullName evidence="2">Uncharacterized protein</fullName>
    </submittedName>
</protein>
<evidence type="ECO:0000256" key="1">
    <source>
        <dbReference type="SAM" id="MobiDB-lite"/>
    </source>
</evidence>
<name>K2R391_MACPH</name>